<keyword evidence="5" id="KW-0963">Cytoplasm</keyword>
<dbReference type="EMBL" id="MU001686">
    <property type="protein sequence ID" value="KAF2455459.1"/>
    <property type="molecule type" value="Genomic_DNA"/>
</dbReference>
<evidence type="ECO:0000256" key="13">
    <source>
        <dbReference type="ARBA" id="ARBA00022842"/>
    </source>
</evidence>
<comment type="catalytic activity">
    <reaction evidence="15">
        <text>L-seryl-[protein] + ATP = O-phospho-L-seryl-[protein] + ADP + H(+)</text>
        <dbReference type="Rhea" id="RHEA:17989"/>
        <dbReference type="Rhea" id="RHEA-COMP:9863"/>
        <dbReference type="Rhea" id="RHEA-COMP:11604"/>
        <dbReference type="ChEBI" id="CHEBI:15378"/>
        <dbReference type="ChEBI" id="CHEBI:29999"/>
        <dbReference type="ChEBI" id="CHEBI:30616"/>
        <dbReference type="ChEBI" id="CHEBI:83421"/>
        <dbReference type="ChEBI" id="CHEBI:456216"/>
        <dbReference type="EC" id="2.7.11.1"/>
    </reaction>
</comment>
<evidence type="ECO:0000256" key="14">
    <source>
        <dbReference type="ARBA" id="ARBA00047899"/>
    </source>
</evidence>
<evidence type="ECO:0000256" key="1">
    <source>
        <dbReference type="ARBA" id="ARBA00001946"/>
    </source>
</evidence>
<evidence type="ECO:0000259" key="17">
    <source>
        <dbReference type="PROSITE" id="PS50011"/>
    </source>
</evidence>
<dbReference type="SUPFAM" id="SSF56112">
    <property type="entry name" value="Protein kinase-like (PK-like)"/>
    <property type="match status" value="1"/>
</dbReference>
<organism evidence="18 19">
    <name type="scientific">Lineolata rhizophorae</name>
    <dbReference type="NCBI Taxonomy" id="578093"/>
    <lineage>
        <taxon>Eukaryota</taxon>
        <taxon>Fungi</taxon>
        <taxon>Dikarya</taxon>
        <taxon>Ascomycota</taxon>
        <taxon>Pezizomycotina</taxon>
        <taxon>Dothideomycetes</taxon>
        <taxon>Dothideomycetes incertae sedis</taxon>
        <taxon>Lineolatales</taxon>
        <taxon>Lineolataceae</taxon>
        <taxon>Lineolata</taxon>
    </lineage>
</organism>
<feature type="compositionally biased region" description="Basic residues" evidence="16">
    <location>
        <begin position="346"/>
        <end position="359"/>
    </location>
</feature>
<dbReference type="GO" id="GO:0005737">
    <property type="term" value="C:cytoplasm"/>
    <property type="evidence" value="ECO:0007669"/>
    <property type="project" value="UniProtKB-SubCell"/>
</dbReference>
<dbReference type="GO" id="GO:0046872">
    <property type="term" value="F:metal ion binding"/>
    <property type="evidence" value="ECO:0007669"/>
    <property type="project" value="UniProtKB-KW"/>
</dbReference>
<dbReference type="Pfam" id="PF00069">
    <property type="entry name" value="Pkinase"/>
    <property type="match status" value="1"/>
</dbReference>
<dbReference type="GO" id="GO:0005524">
    <property type="term" value="F:ATP binding"/>
    <property type="evidence" value="ECO:0007669"/>
    <property type="project" value="UniProtKB-KW"/>
</dbReference>
<evidence type="ECO:0000256" key="15">
    <source>
        <dbReference type="ARBA" id="ARBA00048679"/>
    </source>
</evidence>
<comment type="subcellular location">
    <subcellularLocation>
        <location evidence="2">Cytoplasm</location>
    </subcellularLocation>
</comment>
<comment type="cofactor">
    <cofactor evidence="1">
        <name>Mg(2+)</name>
        <dbReference type="ChEBI" id="CHEBI:18420"/>
    </cofactor>
</comment>
<feature type="compositionally biased region" description="Low complexity" evidence="16">
    <location>
        <begin position="738"/>
        <end position="750"/>
    </location>
</feature>
<reference evidence="18" key="1">
    <citation type="journal article" date="2020" name="Stud. Mycol.">
        <title>101 Dothideomycetes genomes: a test case for predicting lifestyles and emergence of pathogens.</title>
        <authorList>
            <person name="Haridas S."/>
            <person name="Albert R."/>
            <person name="Binder M."/>
            <person name="Bloem J."/>
            <person name="Labutti K."/>
            <person name="Salamov A."/>
            <person name="Andreopoulos B."/>
            <person name="Baker S."/>
            <person name="Barry K."/>
            <person name="Bills G."/>
            <person name="Bluhm B."/>
            <person name="Cannon C."/>
            <person name="Castanera R."/>
            <person name="Culley D."/>
            <person name="Daum C."/>
            <person name="Ezra D."/>
            <person name="Gonzalez J."/>
            <person name="Henrissat B."/>
            <person name="Kuo A."/>
            <person name="Liang C."/>
            <person name="Lipzen A."/>
            <person name="Lutzoni F."/>
            <person name="Magnuson J."/>
            <person name="Mondo S."/>
            <person name="Nolan M."/>
            <person name="Ohm R."/>
            <person name="Pangilinan J."/>
            <person name="Park H.-J."/>
            <person name="Ramirez L."/>
            <person name="Alfaro M."/>
            <person name="Sun H."/>
            <person name="Tritt A."/>
            <person name="Yoshinaga Y."/>
            <person name="Zwiers L.-H."/>
            <person name="Turgeon B."/>
            <person name="Goodwin S."/>
            <person name="Spatafora J."/>
            <person name="Crous P."/>
            <person name="Grigoriev I."/>
        </authorList>
    </citation>
    <scope>NUCLEOTIDE SEQUENCE</scope>
    <source>
        <strain evidence="18">ATCC 16933</strain>
    </source>
</reference>
<keyword evidence="6" id="KW-0723">Serine/threonine-protein kinase</keyword>
<keyword evidence="13" id="KW-0460">Magnesium</keyword>
<gene>
    <name evidence="18" type="ORF">BDY21DRAFT_365236</name>
</gene>
<dbReference type="EC" id="2.7.11.1" evidence="4"/>
<proteinExistence type="inferred from homology"/>
<feature type="region of interest" description="Disordered" evidence="16">
    <location>
        <begin position="401"/>
        <end position="438"/>
    </location>
</feature>
<keyword evidence="8" id="KW-0808">Transferase</keyword>
<evidence type="ECO:0000313" key="19">
    <source>
        <dbReference type="Proteomes" id="UP000799766"/>
    </source>
</evidence>
<dbReference type="CDD" id="cd06609">
    <property type="entry name" value="STKc_MST3_like"/>
    <property type="match status" value="1"/>
</dbReference>
<keyword evidence="11 18" id="KW-0418">Kinase</keyword>
<feature type="compositionally biased region" description="Polar residues" evidence="16">
    <location>
        <begin position="360"/>
        <end position="369"/>
    </location>
</feature>
<evidence type="ECO:0000256" key="4">
    <source>
        <dbReference type="ARBA" id="ARBA00012513"/>
    </source>
</evidence>
<evidence type="ECO:0000256" key="6">
    <source>
        <dbReference type="ARBA" id="ARBA00022527"/>
    </source>
</evidence>
<feature type="region of interest" description="Disordered" evidence="16">
    <location>
        <begin position="377"/>
        <end position="396"/>
    </location>
</feature>
<feature type="region of interest" description="Disordered" evidence="16">
    <location>
        <begin position="609"/>
        <end position="787"/>
    </location>
</feature>
<feature type="region of interest" description="Disordered" evidence="16">
    <location>
        <begin position="452"/>
        <end position="497"/>
    </location>
</feature>
<evidence type="ECO:0000256" key="9">
    <source>
        <dbReference type="ARBA" id="ARBA00022723"/>
    </source>
</evidence>
<protein>
    <recommendedName>
        <fullName evidence="4">non-specific serine/threonine protein kinase</fullName>
        <ecNumber evidence="4">2.7.11.1</ecNumber>
    </recommendedName>
</protein>
<keyword evidence="19" id="KW-1185">Reference proteome</keyword>
<evidence type="ECO:0000256" key="2">
    <source>
        <dbReference type="ARBA" id="ARBA00004496"/>
    </source>
</evidence>
<dbReference type="PROSITE" id="PS50011">
    <property type="entry name" value="PROTEIN_KINASE_DOM"/>
    <property type="match status" value="1"/>
</dbReference>
<dbReference type="Proteomes" id="UP000799766">
    <property type="component" value="Unassembled WGS sequence"/>
</dbReference>
<feature type="compositionally biased region" description="Low complexity" evidence="16">
    <location>
        <begin position="404"/>
        <end position="421"/>
    </location>
</feature>
<feature type="compositionally biased region" description="Low complexity" evidence="16">
    <location>
        <begin position="609"/>
        <end position="618"/>
    </location>
</feature>
<feature type="compositionally biased region" description="Low complexity" evidence="16">
    <location>
        <begin position="331"/>
        <end position="343"/>
    </location>
</feature>
<evidence type="ECO:0000313" key="18">
    <source>
        <dbReference type="EMBL" id="KAF2455459.1"/>
    </source>
</evidence>
<evidence type="ECO:0000256" key="11">
    <source>
        <dbReference type="ARBA" id="ARBA00022777"/>
    </source>
</evidence>
<dbReference type="InterPro" id="IPR000719">
    <property type="entry name" value="Prot_kinase_dom"/>
</dbReference>
<evidence type="ECO:0000256" key="3">
    <source>
        <dbReference type="ARBA" id="ARBA00008874"/>
    </source>
</evidence>
<evidence type="ECO:0000256" key="12">
    <source>
        <dbReference type="ARBA" id="ARBA00022840"/>
    </source>
</evidence>
<feature type="compositionally biased region" description="Low complexity" evidence="16">
    <location>
        <begin position="636"/>
        <end position="658"/>
    </location>
</feature>
<name>A0A6A6NUP4_9PEZI</name>
<dbReference type="AlphaFoldDB" id="A0A6A6NUP4"/>
<keyword evidence="9" id="KW-0479">Metal-binding</keyword>
<sequence>MEASYQVLEELGSGSFGVVYKGIEKATGDLIDLESSDEDLSEIQKEISLLSTCASQWVTQYKTSFVRGHKLWIIMEYLGGGSCLDLMRPGTFSEAHIAIVCRELLLGLDYLHSSGKIHRDIKAANVLLSDTGKVKLADFGVAAQLTNIKSQRMTFVGTPFWMAPEVIQEAGYDHKADLWSLGITAMELAHGEPPNSDTHPMKVLFKIPKAPAPRLEGDQWSDAFKDFIKKCLIKDPDRRCTAKELLRHKFVARAGRVEALRELIERRIAYDAQEGNRELPRYYEETLYNVSPRGTGCTGDANGGDYSIDDDDGWVFDTIKPATIKQRIDQAEASAASADSNASTPTKHKQNTSKRRKLSRVSSGSSAESMLQQLDLNAGPLGAPSPSPARKPSSGLLRRASNNATAVRVPSSSSSTPTARRVSGHQPPAAAKAPLGLDMSYGNGASTMKQFRRVSSAEHCGPVADGSGGSGEMDSIAEHDDNDAADSNDVSTASTSTASAKFGLDASATAFTMSSRQDENTPPSAAAAAAAPRTKLPSKEALLGRRAYTRAVDAALAEALAATASPTKRDALAGLAAAWAALDRADPEGEFLLLRGVLERARADTKLTGALGLSGSAPAAPPPQTPTKPRESSSFAAAGPAAGPALLSPQRQQQQQQRLSEVPPERRAQRANASANANANVAHATPPPLGLAVHTQHPQARAPSAPGTPSNGSPEKRTRLVLAGDNPHLKSHHRRRQSAIAGGAGASPAPSERRERESRGAEHRDKASLGRTLERKLPGREGGDAEHAGVLGDVLFGRWIGGLGGRWQRAA</sequence>
<feature type="compositionally biased region" description="Basic and acidic residues" evidence="16">
    <location>
        <begin position="751"/>
        <end position="787"/>
    </location>
</feature>
<dbReference type="InterPro" id="IPR011009">
    <property type="entry name" value="Kinase-like_dom_sf"/>
</dbReference>
<evidence type="ECO:0000256" key="8">
    <source>
        <dbReference type="ARBA" id="ARBA00022679"/>
    </source>
</evidence>
<dbReference type="PANTHER" id="PTHR48012">
    <property type="entry name" value="STERILE20-LIKE KINASE, ISOFORM B-RELATED"/>
    <property type="match status" value="1"/>
</dbReference>
<evidence type="ECO:0000256" key="16">
    <source>
        <dbReference type="SAM" id="MobiDB-lite"/>
    </source>
</evidence>
<feature type="compositionally biased region" description="Low complexity" evidence="16">
    <location>
        <begin position="670"/>
        <end position="684"/>
    </location>
</feature>
<dbReference type="InterPro" id="IPR050629">
    <property type="entry name" value="STE20/SPS1-PAK"/>
</dbReference>
<dbReference type="PANTHER" id="PTHR48012:SF10">
    <property type="entry name" value="FI20177P1"/>
    <property type="match status" value="1"/>
</dbReference>
<dbReference type="GO" id="GO:0004674">
    <property type="term" value="F:protein serine/threonine kinase activity"/>
    <property type="evidence" value="ECO:0007669"/>
    <property type="project" value="UniProtKB-KW"/>
</dbReference>
<accession>A0A6A6NUP4</accession>
<dbReference type="OrthoDB" id="248923at2759"/>
<evidence type="ECO:0000256" key="10">
    <source>
        <dbReference type="ARBA" id="ARBA00022741"/>
    </source>
</evidence>
<feature type="region of interest" description="Disordered" evidence="16">
    <location>
        <begin position="513"/>
        <end position="533"/>
    </location>
</feature>
<evidence type="ECO:0000256" key="5">
    <source>
        <dbReference type="ARBA" id="ARBA00022490"/>
    </source>
</evidence>
<comment type="catalytic activity">
    <reaction evidence="14">
        <text>L-threonyl-[protein] + ATP = O-phospho-L-threonyl-[protein] + ADP + H(+)</text>
        <dbReference type="Rhea" id="RHEA:46608"/>
        <dbReference type="Rhea" id="RHEA-COMP:11060"/>
        <dbReference type="Rhea" id="RHEA-COMP:11605"/>
        <dbReference type="ChEBI" id="CHEBI:15378"/>
        <dbReference type="ChEBI" id="CHEBI:30013"/>
        <dbReference type="ChEBI" id="CHEBI:30616"/>
        <dbReference type="ChEBI" id="CHEBI:61977"/>
        <dbReference type="ChEBI" id="CHEBI:456216"/>
        <dbReference type="EC" id="2.7.11.1"/>
    </reaction>
</comment>
<feature type="region of interest" description="Disordered" evidence="16">
    <location>
        <begin position="330"/>
        <end position="369"/>
    </location>
</feature>
<comment type="similarity">
    <text evidence="3">Belongs to the protein kinase superfamily. STE Ser/Thr protein kinase family. STE20 subfamily.</text>
</comment>
<feature type="compositionally biased region" description="Polar residues" evidence="16">
    <location>
        <begin position="513"/>
        <end position="523"/>
    </location>
</feature>
<feature type="domain" description="Protein kinase" evidence="17">
    <location>
        <begin position="5"/>
        <end position="251"/>
    </location>
</feature>
<evidence type="ECO:0000256" key="7">
    <source>
        <dbReference type="ARBA" id="ARBA00022553"/>
    </source>
</evidence>
<dbReference type="FunFam" id="1.10.510.10:FF:000411">
    <property type="entry name" value="Probable Ste20-like kinase Don3"/>
    <property type="match status" value="1"/>
</dbReference>
<keyword evidence="7" id="KW-0597">Phosphoprotein</keyword>
<keyword evidence="12" id="KW-0067">ATP-binding</keyword>
<dbReference type="Gene3D" id="1.10.510.10">
    <property type="entry name" value="Transferase(Phosphotransferase) domain 1"/>
    <property type="match status" value="1"/>
</dbReference>
<feature type="compositionally biased region" description="Low complexity" evidence="16">
    <location>
        <begin position="487"/>
        <end position="497"/>
    </location>
</feature>
<dbReference type="SMART" id="SM00220">
    <property type="entry name" value="S_TKc"/>
    <property type="match status" value="1"/>
</dbReference>
<keyword evidence="10" id="KW-0547">Nucleotide-binding</keyword>